<dbReference type="GO" id="GO:0016301">
    <property type="term" value="F:kinase activity"/>
    <property type="evidence" value="ECO:0007669"/>
    <property type="project" value="UniProtKB-KW"/>
</dbReference>
<accession>T2IV85</accession>
<proteinExistence type="predicted"/>
<dbReference type="AlphaFoldDB" id="T2IV85"/>
<dbReference type="NCBIfam" id="NF045510">
    <property type="entry name" value="4Cys_prefix_kin"/>
    <property type="match status" value="1"/>
</dbReference>
<dbReference type="EMBL" id="CAQL01000840">
    <property type="protein sequence ID" value="CCQ57541.1"/>
    <property type="molecule type" value="Genomic_DNA"/>
</dbReference>
<name>T2IV85_CROWT</name>
<reference evidence="1 2" key="1">
    <citation type="submission" date="2013-01" db="EMBL/GenBank/DDBJ databases">
        <authorList>
            <person name="Bench S."/>
        </authorList>
    </citation>
    <scope>NUCLEOTIDE SEQUENCE [LARGE SCALE GENOMIC DNA]</scope>
    <source>
        <strain evidence="1 2">WH 0005</strain>
    </source>
</reference>
<dbReference type="Proteomes" id="UP000017981">
    <property type="component" value="Unassembled WGS sequence"/>
</dbReference>
<protein>
    <submittedName>
        <fullName evidence="1">Serine/threonine kinase</fullName>
    </submittedName>
</protein>
<keyword evidence="1" id="KW-0418">Kinase</keyword>
<evidence type="ECO:0000313" key="2">
    <source>
        <dbReference type="Proteomes" id="UP000017981"/>
    </source>
</evidence>
<reference evidence="1 2" key="2">
    <citation type="submission" date="2013-09" db="EMBL/GenBank/DDBJ databases">
        <title>Whole genome comparison of six Crocosphaera watsonii strains with differing phenotypes.</title>
        <authorList>
            <person name="Bench S.R."/>
            <person name="Heller P."/>
            <person name="Frank I."/>
            <person name="Arciniega M."/>
            <person name="Shilova I.N."/>
            <person name="Zehr J.P."/>
        </authorList>
    </citation>
    <scope>NUCLEOTIDE SEQUENCE [LARGE SCALE GENOMIC DNA]</scope>
    <source>
        <strain evidence="1 2">WH 0005</strain>
    </source>
</reference>
<evidence type="ECO:0000313" key="1">
    <source>
        <dbReference type="EMBL" id="CCQ57541.1"/>
    </source>
</evidence>
<organism evidence="1 2">
    <name type="scientific">Crocosphaera watsonii WH 0005</name>
    <dbReference type="NCBI Taxonomy" id="423472"/>
    <lineage>
        <taxon>Bacteria</taxon>
        <taxon>Bacillati</taxon>
        <taxon>Cyanobacteriota</taxon>
        <taxon>Cyanophyceae</taxon>
        <taxon>Oscillatoriophycideae</taxon>
        <taxon>Chroococcales</taxon>
        <taxon>Aphanothecaceae</taxon>
        <taxon>Crocosphaera</taxon>
    </lineage>
</organism>
<comment type="caution">
    <text evidence="1">The sequence shown here is derived from an EMBL/GenBank/DDBJ whole genome shotgun (WGS) entry which is preliminary data.</text>
</comment>
<sequence>MELLCTRPGCTRPENSFADLDDPSKLKTVPQKYCTNCGMPLILGGRYLPSKLLGKGGLVQHFWQKIALPPPCVHVW</sequence>
<keyword evidence="1" id="KW-0808">Transferase</keyword>
<gene>
    <name evidence="1" type="ORF">CWATWH0005_3071</name>
</gene>